<comment type="caution">
    <text evidence="2">The sequence shown here is derived from an EMBL/GenBank/DDBJ whole genome shotgun (WGS) entry which is preliminary data.</text>
</comment>
<evidence type="ECO:0000256" key="1">
    <source>
        <dbReference type="SAM" id="MobiDB-lite"/>
    </source>
</evidence>
<evidence type="ECO:0000313" key="2">
    <source>
        <dbReference type="EMBL" id="OIQ78751.1"/>
    </source>
</evidence>
<gene>
    <name evidence="2" type="ORF">GALL_395330</name>
</gene>
<proteinExistence type="predicted"/>
<protein>
    <submittedName>
        <fullName evidence="2">Uncharacterized protein</fullName>
    </submittedName>
</protein>
<feature type="compositionally biased region" description="Gly residues" evidence="1">
    <location>
        <begin position="12"/>
        <end position="24"/>
    </location>
</feature>
<organism evidence="2">
    <name type="scientific">mine drainage metagenome</name>
    <dbReference type="NCBI Taxonomy" id="410659"/>
    <lineage>
        <taxon>unclassified sequences</taxon>
        <taxon>metagenomes</taxon>
        <taxon>ecological metagenomes</taxon>
    </lineage>
</organism>
<feature type="region of interest" description="Disordered" evidence="1">
    <location>
        <begin position="1"/>
        <end position="35"/>
    </location>
</feature>
<accession>A0A1J5QFK0</accession>
<sequence>MSTDDQPKKSGRGGARPGTGGARPGAGRKPAEVKNEKHLISIPPWAAAMLRALGDGSISRGIVAVLEKWRKE</sequence>
<dbReference type="EMBL" id="MLJW01001342">
    <property type="protein sequence ID" value="OIQ78751.1"/>
    <property type="molecule type" value="Genomic_DNA"/>
</dbReference>
<name>A0A1J5QFK0_9ZZZZ</name>
<dbReference type="AlphaFoldDB" id="A0A1J5QFK0"/>
<reference evidence="2" key="1">
    <citation type="submission" date="2016-10" db="EMBL/GenBank/DDBJ databases">
        <title>Sequence of Gallionella enrichment culture.</title>
        <authorList>
            <person name="Poehlein A."/>
            <person name="Muehling M."/>
            <person name="Daniel R."/>
        </authorList>
    </citation>
    <scope>NUCLEOTIDE SEQUENCE</scope>
</reference>